<comment type="caution">
    <text evidence="10">The sequence shown here is derived from an EMBL/GenBank/DDBJ whole genome shotgun (WGS) entry which is preliminary data.</text>
</comment>
<dbReference type="GO" id="GO:0036104">
    <property type="term" value="P:Kdo2-lipid A biosynthetic process"/>
    <property type="evidence" value="ECO:0007669"/>
    <property type="project" value="UniProtKB-UniRule"/>
</dbReference>
<dbReference type="CDD" id="cd07984">
    <property type="entry name" value="LPLAT_LABLAT-like"/>
    <property type="match status" value="1"/>
</dbReference>
<comment type="similarity">
    <text evidence="9">Belongs to the LpxL/LpxM/LpxP family.</text>
</comment>
<comment type="pathway">
    <text evidence="9">Bacterial outer membrane biogenesis; lipopolysaccharide biosynthesis.</text>
</comment>
<name>A0A972VWK4_9GAMM</name>
<dbReference type="InterPro" id="IPR011920">
    <property type="entry name" value="Lipid_A_LpxL_LpxP"/>
</dbReference>
<reference evidence="10" key="1">
    <citation type="submission" date="2020-05" db="EMBL/GenBank/DDBJ databases">
        <title>Sulfur intermediates as new biogeochemical hubs in an aquatic model microbial ecosystem.</title>
        <authorList>
            <person name="Vigneron A."/>
        </authorList>
    </citation>
    <scope>NUCLEOTIDE SEQUENCE</scope>
    <source>
        <strain evidence="10">Bin.250</strain>
    </source>
</reference>
<comment type="pathway">
    <text evidence="9">Glycolipid biosynthesis; KDO(2)-lipid A biosynthesis; KDO(2)-lipid A from CMP-3-deoxy-D-manno-octulosonate and lipid IV(A): step 3/4.</text>
</comment>
<evidence type="ECO:0000256" key="2">
    <source>
        <dbReference type="ARBA" id="ARBA00022519"/>
    </source>
</evidence>
<dbReference type="Proteomes" id="UP000754644">
    <property type="component" value="Unassembled WGS sequence"/>
</dbReference>
<evidence type="ECO:0000256" key="1">
    <source>
        <dbReference type="ARBA" id="ARBA00022475"/>
    </source>
</evidence>
<proteinExistence type="inferred from homology"/>
<keyword evidence="4 9" id="KW-0812">Transmembrane</keyword>
<keyword evidence="7 9" id="KW-0472">Membrane</keyword>
<organism evidence="10 11">
    <name type="scientific">SAR86 cluster bacterium</name>
    <dbReference type="NCBI Taxonomy" id="2030880"/>
    <lineage>
        <taxon>Bacteria</taxon>
        <taxon>Pseudomonadati</taxon>
        <taxon>Pseudomonadota</taxon>
        <taxon>Gammaproteobacteria</taxon>
        <taxon>SAR86 cluster</taxon>
    </lineage>
</organism>
<dbReference type="PANTHER" id="PTHR30606:SF9">
    <property type="entry name" value="LIPID A BIOSYNTHESIS LAUROYLTRANSFERASE"/>
    <property type="match status" value="1"/>
</dbReference>
<evidence type="ECO:0000256" key="3">
    <source>
        <dbReference type="ARBA" id="ARBA00022679"/>
    </source>
</evidence>
<dbReference type="GO" id="GO:0009103">
    <property type="term" value="P:lipopolysaccharide biosynthetic process"/>
    <property type="evidence" value="ECO:0007669"/>
    <property type="project" value="UniProtKB-UniRule"/>
</dbReference>
<evidence type="ECO:0000256" key="5">
    <source>
        <dbReference type="ARBA" id="ARBA00022985"/>
    </source>
</evidence>
<accession>A0A972VWK4</accession>
<sequence>MPPLLRREFLHPRYWLTWLGFGLAALVTALPHRGQIAIGAGIGALGVRLAQRRRHIVEVNIALCFPELSQVKQQALVRKTMRSVGISLIETARVWIWNPSALQARTTIHGIEHLHAAVAQGRGVILLGMHLSTLDFCGAALGNYIDMDVMYRANANPLLETIMTRGRMRNFPRAIERNDVRGVLQSLKQGHVVWYGADQDYGRKHSEFVPFFGVQAATITATSRFAQLTGAPVVVFSHYRRPGDDHYDVYLSAPLTDFPSQDVITDATRINQIVETAVRLHPEQYWWVHRRFKTRPEGQSPPY</sequence>
<protein>
    <recommendedName>
        <fullName evidence="9">Lipid A biosynthesis acyltransferase</fullName>
        <ecNumber evidence="9">2.3.1.241</ecNumber>
    </recommendedName>
    <alternativeName>
        <fullName evidence="9">Kdo(2)-lipid IV(A) acyltransferase</fullName>
    </alternativeName>
</protein>
<evidence type="ECO:0000256" key="7">
    <source>
        <dbReference type="ARBA" id="ARBA00023136"/>
    </source>
</evidence>
<evidence type="ECO:0000313" key="10">
    <source>
        <dbReference type="EMBL" id="NQV65613.1"/>
    </source>
</evidence>
<dbReference type="Pfam" id="PF03279">
    <property type="entry name" value="Lip_A_acyltrans"/>
    <property type="match status" value="1"/>
</dbReference>
<dbReference type="PIRSF" id="PIRSF026649">
    <property type="entry name" value="MsbB"/>
    <property type="match status" value="1"/>
</dbReference>
<dbReference type="GO" id="GO:0005886">
    <property type="term" value="C:plasma membrane"/>
    <property type="evidence" value="ECO:0007669"/>
    <property type="project" value="UniProtKB-SubCell"/>
</dbReference>
<comment type="subcellular location">
    <subcellularLocation>
        <location evidence="9">Cell inner membrane</location>
        <topology evidence="9">Single-pass membrane protein</topology>
    </subcellularLocation>
</comment>
<comment type="catalytic activity">
    <reaction evidence="9">
        <text>an alpha-Kdo-(2-&gt;4)-alpha-Kdo-(2-&gt;6)-lipid IVA + a fatty acyl-[ACP] = an alpha-Kdo-(2-&gt;4)-alpha-Kdo-(2-&gt;6)-(acyl)-lipid IVA + holo-[ACP]</text>
        <dbReference type="Rhea" id="RHEA:69396"/>
        <dbReference type="Rhea" id="RHEA-COMP:9685"/>
        <dbReference type="Rhea" id="RHEA-COMP:14125"/>
        <dbReference type="ChEBI" id="CHEBI:64479"/>
        <dbReference type="ChEBI" id="CHEBI:138651"/>
        <dbReference type="ChEBI" id="CHEBI:176429"/>
        <dbReference type="ChEBI" id="CHEBI:176430"/>
        <dbReference type="EC" id="2.3.1.241"/>
    </reaction>
</comment>
<feature type="short sequence motif" description="HXXXXD motif" evidence="9">
    <location>
        <begin position="130"/>
        <end position="135"/>
    </location>
</feature>
<keyword evidence="6 9" id="KW-1133">Transmembrane helix</keyword>
<keyword evidence="1 9" id="KW-1003">Cell membrane</keyword>
<comment type="function">
    <text evidence="9">Catalyzes the transfer of an acyl chain from an acyl-[acyl-carrier-protein] (ACP) to a Kdo(2)-lipid IV(A) to form a Kdo(2)-(acyl)-lipid IV(A).</text>
</comment>
<evidence type="ECO:0000256" key="4">
    <source>
        <dbReference type="ARBA" id="ARBA00022692"/>
    </source>
</evidence>
<keyword evidence="3 9" id="KW-0808">Transferase</keyword>
<dbReference type="EMBL" id="JABMOJ010000358">
    <property type="protein sequence ID" value="NQV65613.1"/>
    <property type="molecule type" value="Genomic_DNA"/>
</dbReference>
<evidence type="ECO:0000256" key="6">
    <source>
        <dbReference type="ARBA" id="ARBA00022989"/>
    </source>
</evidence>
<evidence type="ECO:0000256" key="8">
    <source>
        <dbReference type="ARBA" id="ARBA00023315"/>
    </source>
</evidence>
<keyword evidence="2 9" id="KW-0997">Cell inner membrane</keyword>
<evidence type="ECO:0000256" key="9">
    <source>
        <dbReference type="HAMAP-Rule" id="MF_01942"/>
    </source>
</evidence>
<dbReference type="NCBIfam" id="TIGR02207">
    <property type="entry name" value="lipid_A_htrB"/>
    <property type="match status" value="1"/>
</dbReference>
<evidence type="ECO:0000313" key="11">
    <source>
        <dbReference type="Proteomes" id="UP000754644"/>
    </source>
</evidence>
<keyword evidence="5 9" id="KW-0448">Lipopolysaccharide biosynthesis</keyword>
<keyword evidence="8 9" id="KW-0012">Acyltransferase</keyword>
<dbReference type="HAMAP" id="MF_01942">
    <property type="entry name" value="Lipid_A_LpxL_LpxP"/>
    <property type="match status" value="1"/>
</dbReference>
<dbReference type="AlphaFoldDB" id="A0A972VWK4"/>
<dbReference type="GO" id="GO:0008913">
    <property type="term" value="F:Kdo2-lipid IVA acyltransferase activity"/>
    <property type="evidence" value="ECO:0007669"/>
    <property type="project" value="UniProtKB-EC"/>
</dbReference>
<dbReference type="EC" id="2.3.1.241" evidence="9"/>
<dbReference type="GO" id="GO:0009245">
    <property type="term" value="P:lipid A biosynthetic process"/>
    <property type="evidence" value="ECO:0007669"/>
    <property type="project" value="InterPro"/>
</dbReference>
<dbReference type="InterPro" id="IPR004960">
    <property type="entry name" value="LipA_acyltrans"/>
</dbReference>
<dbReference type="PANTHER" id="PTHR30606">
    <property type="entry name" value="LIPID A BIOSYNTHESIS LAUROYL ACYLTRANSFERASE"/>
    <property type="match status" value="1"/>
</dbReference>
<gene>
    <name evidence="9 10" type="primary">lpxL</name>
    <name evidence="10" type="ORF">HQ497_09630</name>
</gene>